<dbReference type="Proteomes" id="UP000184436">
    <property type="component" value="Unassembled WGS sequence"/>
</dbReference>
<dbReference type="AlphaFoldDB" id="A0A1M5BRZ5"/>
<evidence type="ECO:0000259" key="1">
    <source>
        <dbReference type="Pfam" id="PF20508"/>
    </source>
</evidence>
<gene>
    <name evidence="2" type="ORF">SAMN05444349_12046</name>
</gene>
<organism evidence="2 3">
    <name type="scientific">Bacteroides faecichinchillae</name>
    <dbReference type="NCBI Taxonomy" id="871325"/>
    <lineage>
        <taxon>Bacteria</taxon>
        <taxon>Pseudomonadati</taxon>
        <taxon>Bacteroidota</taxon>
        <taxon>Bacteroidia</taxon>
        <taxon>Bacteroidales</taxon>
        <taxon>Bacteroidaceae</taxon>
        <taxon>Bacteroides</taxon>
    </lineage>
</organism>
<accession>A0A1M5BRZ5</accession>
<keyword evidence="3" id="KW-1185">Reference proteome</keyword>
<feature type="domain" description="DUF6734" evidence="1">
    <location>
        <begin position="2"/>
        <end position="272"/>
    </location>
</feature>
<reference evidence="2 3" key="1">
    <citation type="submission" date="2016-11" db="EMBL/GenBank/DDBJ databases">
        <authorList>
            <person name="Jaros S."/>
            <person name="Januszkiewicz K."/>
            <person name="Wedrychowicz H."/>
        </authorList>
    </citation>
    <scope>NUCLEOTIDE SEQUENCE [LARGE SCALE GENOMIC DNA]</scope>
    <source>
        <strain evidence="2 3">DSM 26883</strain>
    </source>
</reference>
<dbReference type="Pfam" id="PF20508">
    <property type="entry name" value="DUF6734"/>
    <property type="match status" value="1"/>
</dbReference>
<dbReference type="STRING" id="871325.SAMN05444349_12046"/>
<protein>
    <recommendedName>
        <fullName evidence="1">DUF6734 domain-containing protein</fullName>
    </recommendedName>
</protein>
<evidence type="ECO:0000313" key="2">
    <source>
        <dbReference type="EMBL" id="SHF45334.1"/>
    </source>
</evidence>
<dbReference type="InterPro" id="IPR046621">
    <property type="entry name" value="DUF6734"/>
</dbReference>
<proteinExistence type="predicted"/>
<evidence type="ECO:0000313" key="3">
    <source>
        <dbReference type="Proteomes" id="UP000184436"/>
    </source>
</evidence>
<sequence>MENGFGWFHPQYHLMSWALSCLSLREHYNNVVFYTDSNGYNIFIDLLKLPYTDVVVQYDDLPCPDVHWAYPKFFTYSLQKEPFIHVDGDIHFSCRLDASIESGALIAQNMEMGTQYYKGMMNDLLRRDYRMPEFLRKALERDAILSYNAGFLGGNDLDFIQEYCRIAFQFIDDNGLLDYHSHNISVNNNLLFEQTLFAALAEERGKKVTSVFDMVVPDNGYDYFRFCDFYRFEEVKFLHLLGRHKRNLRICELLGKTLLDRYPEYYKRIVELFPQNNKRLGNVKQTPPDMTIQKCIALYQDYLCDRIADWKDLSTITLYDWEKRLSAYPRFINADRERQSACIIGKNPYASVFEIPITGLIWLNIC</sequence>
<dbReference type="EMBL" id="FQVD01000020">
    <property type="protein sequence ID" value="SHF45334.1"/>
    <property type="molecule type" value="Genomic_DNA"/>
</dbReference>
<name>A0A1M5BRZ5_9BACE</name>